<organism evidence="1 2">
    <name type="scientific">Sphaerobolus stellatus (strain SS14)</name>
    <dbReference type="NCBI Taxonomy" id="990650"/>
    <lineage>
        <taxon>Eukaryota</taxon>
        <taxon>Fungi</taxon>
        <taxon>Dikarya</taxon>
        <taxon>Basidiomycota</taxon>
        <taxon>Agaricomycotina</taxon>
        <taxon>Agaricomycetes</taxon>
        <taxon>Phallomycetidae</taxon>
        <taxon>Geastrales</taxon>
        <taxon>Sphaerobolaceae</taxon>
        <taxon>Sphaerobolus</taxon>
    </lineage>
</organism>
<evidence type="ECO:0000313" key="1">
    <source>
        <dbReference type="EMBL" id="KIJ23341.1"/>
    </source>
</evidence>
<keyword evidence="2" id="KW-1185">Reference proteome</keyword>
<protein>
    <submittedName>
        <fullName evidence="1">Uncharacterized protein</fullName>
    </submittedName>
</protein>
<reference evidence="1 2" key="1">
    <citation type="submission" date="2014-06" db="EMBL/GenBank/DDBJ databases">
        <title>Evolutionary Origins and Diversification of the Mycorrhizal Mutualists.</title>
        <authorList>
            <consortium name="DOE Joint Genome Institute"/>
            <consortium name="Mycorrhizal Genomics Consortium"/>
            <person name="Kohler A."/>
            <person name="Kuo A."/>
            <person name="Nagy L.G."/>
            <person name="Floudas D."/>
            <person name="Copeland A."/>
            <person name="Barry K.W."/>
            <person name="Cichocki N."/>
            <person name="Veneault-Fourrey C."/>
            <person name="LaButti K."/>
            <person name="Lindquist E.A."/>
            <person name="Lipzen A."/>
            <person name="Lundell T."/>
            <person name="Morin E."/>
            <person name="Murat C."/>
            <person name="Riley R."/>
            <person name="Ohm R."/>
            <person name="Sun H."/>
            <person name="Tunlid A."/>
            <person name="Henrissat B."/>
            <person name="Grigoriev I.V."/>
            <person name="Hibbett D.S."/>
            <person name="Martin F."/>
        </authorList>
    </citation>
    <scope>NUCLEOTIDE SEQUENCE [LARGE SCALE GENOMIC DNA]</scope>
    <source>
        <strain evidence="1 2">SS14</strain>
    </source>
</reference>
<dbReference type="EMBL" id="KN837713">
    <property type="protein sequence ID" value="KIJ23341.1"/>
    <property type="molecule type" value="Genomic_DNA"/>
</dbReference>
<sequence>MSLVPRSPNTSKSSIPAFLLPGGITASQPISQFNNSDEDTHVHDNTETKRAFLINGILEAYLQCHVTINPDAYSVLLHNVEVEEEEEEWRNSILSTGTVARDVD</sequence>
<dbReference type="AlphaFoldDB" id="A0A0C9UD22"/>
<accession>A0A0C9UD22</accession>
<proteinExistence type="predicted"/>
<gene>
    <name evidence="1" type="ORF">M422DRAFT_276102</name>
</gene>
<evidence type="ECO:0000313" key="2">
    <source>
        <dbReference type="Proteomes" id="UP000054279"/>
    </source>
</evidence>
<name>A0A0C9UD22_SPHS4</name>
<dbReference type="HOGENOM" id="CLU_2251786_0_0_1"/>
<dbReference type="Proteomes" id="UP000054279">
    <property type="component" value="Unassembled WGS sequence"/>
</dbReference>